<gene>
    <name evidence="5" type="ORF">ACFOY2_41935</name>
</gene>
<reference evidence="6" key="1">
    <citation type="journal article" date="2019" name="Int. J. Syst. Evol. Microbiol.">
        <title>The Global Catalogue of Microorganisms (GCM) 10K type strain sequencing project: providing services to taxonomists for standard genome sequencing and annotation.</title>
        <authorList>
            <consortium name="The Broad Institute Genomics Platform"/>
            <consortium name="The Broad Institute Genome Sequencing Center for Infectious Disease"/>
            <person name="Wu L."/>
            <person name="Ma J."/>
        </authorList>
    </citation>
    <scope>NUCLEOTIDE SEQUENCE [LARGE SCALE GENOMIC DNA]</scope>
    <source>
        <strain evidence="6">TBRC 1276</strain>
    </source>
</reference>
<dbReference type="Gene3D" id="1.10.10.10">
    <property type="entry name" value="Winged helix-like DNA-binding domain superfamily/Winged helix DNA-binding domain"/>
    <property type="match status" value="1"/>
</dbReference>
<protein>
    <submittedName>
        <fullName evidence="5">ArsR/SmtB family transcription factor</fullName>
    </submittedName>
</protein>
<dbReference type="Proteomes" id="UP001595851">
    <property type="component" value="Unassembled WGS sequence"/>
</dbReference>
<keyword evidence="2" id="KW-0238">DNA-binding</keyword>
<dbReference type="InterPro" id="IPR011991">
    <property type="entry name" value="ArsR-like_HTH"/>
</dbReference>
<dbReference type="EMBL" id="JBHSBI010000030">
    <property type="protein sequence ID" value="MFC4013847.1"/>
    <property type="molecule type" value="Genomic_DNA"/>
</dbReference>
<evidence type="ECO:0000256" key="1">
    <source>
        <dbReference type="ARBA" id="ARBA00023015"/>
    </source>
</evidence>
<dbReference type="InterPro" id="IPR001845">
    <property type="entry name" value="HTH_ArsR_DNA-bd_dom"/>
</dbReference>
<dbReference type="InterPro" id="IPR036388">
    <property type="entry name" value="WH-like_DNA-bd_sf"/>
</dbReference>
<dbReference type="CDD" id="cd00090">
    <property type="entry name" value="HTH_ARSR"/>
    <property type="match status" value="1"/>
</dbReference>
<organism evidence="5 6">
    <name type="scientific">Nonomuraea purpurea</name>
    <dbReference type="NCBI Taxonomy" id="1849276"/>
    <lineage>
        <taxon>Bacteria</taxon>
        <taxon>Bacillati</taxon>
        <taxon>Actinomycetota</taxon>
        <taxon>Actinomycetes</taxon>
        <taxon>Streptosporangiales</taxon>
        <taxon>Streptosporangiaceae</taxon>
        <taxon>Nonomuraea</taxon>
    </lineage>
</organism>
<evidence type="ECO:0000259" key="4">
    <source>
        <dbReference type="SMART" id="SM00418"/>
    </source>
</evidence>
<keyword evidence="6" id="KW-1185">Reference proteome</keyword>
<keyword evidence="3" id="KW-0804">Transcription</keyword>
<dbReference type="Pfam" id="PF12840">
    <property type="entry name" value="HTH_20"/>
    <property type="match status" value="1"/>
</dbReference>
<dbReference type="RefSeq" id="WP_379533701.1">
    <property type="nucleotide sequence ID" value="NZ_JBHSBI010000030.1"/>
</dbReference>
<sequence length="329" mass="36145">MRIHFTADDLARTTVAATPDPLWEVVLSRFRLRERTQRPTFRPWMEDIRSSPERMSQMKTCARLLDVLAPLGPYWPDFLTPNQSEDGLDSGLDALMSTPRGRLRGELERLALHRRLPGWINNIAVGDVPTLTGMGTAMRAYHEVAIAPYHSLIQAAVAADRAQRGRDLLERGAEGLLAGMSTIMRWKPPVLEVSYDIDSELHLRGRGIKFVPSYFCQRTPVTLADPELPPVLIYPIEERFRWAQATAGGRGMEALLGGTRSAVLLTLASSATTTEVARALQISPASASRHTTVLREAGLIVTCRDGAAVVHTITPLGTALLNGRLPVAS</sequence>
<evidence type="ECO:0000256" key="3">
    <source>
        <dbReference type="ARBA" id="ARBA00023163"/>
    </source>
</evidence>
<comment type="caution">
    <text evidence="5">The sequence shown here is derived from an EMBL/GenBank/DDBJ whole genome shotgun (WGS) entry which is preliminary data.</text>
</comment>
<dbReference type="InterPro" id="IPR051011">
    <property type="entry name" value="Metal_resp_trans_reg"/>
</dbReference>
<feature type="domain" description="HTH arsR-type" evidence="4">
    <location>
        <begin position="250"/>
        <end position="325"/>
    </location>
</feature>
<dbReference type="SMART" id="SM00418">
    <property type="entry name" value="HTH_ARSR"/>
    <property type="match status" value="1"/>
</dbReference>
<dbReference type="PANTHER" id="PTHR43132:SF8">
    <property type="entry name" value="HTH-TYPE TRANSCRIPTIONAL REGULATOR KMTR"/>
    <property type="match status" value="1"/>
</dbReference>
<evidence type="ECO:0000313" key="6">
    <source>
        <dbReference type="Proteomes" id="UP001595851"/>
    </source>
</evidence>
<evidence type="ECO:0000256" key="2">
    <source>
        <dbReference type="ARBA" id="ARBA00023125"/>
    </source>
</evidence>
<accession>A0ABV8GIR2</accession>
<dbReference type="SUPFAM" id="SSF46785">
    <property type="entry name" value="Winged helix' DNA-binding domain"/>
    <property type="match status" value="1"/>
</dbReference>
<keyword evidence="1" id="KW-0805">Transcription regulation</keyword>
<evidence type="ECO:0000313" key="5">
    <source>
        <dbReference type="EMBL" id="MFC4013847.1"/>
    </source>
</evidence>
<dbReference type="InterPro" id="IPR036390">
    <property type="entry name" value="WH_DNA-bd_sf"/>
</dbReference>
<dbReference type="PANTHER" id="PTHR43132">
    <property type="entry name" value="ARSENICAL RESISTANCE OPERON REPRESSOR ARSR-RELATED"/>
    <property type="match status" value="1"/>
</dbReference>
<name>A0ABV8GIR2_9ACTN</name>
<proteinExistence type="predicted"/>